<dbReference type="KEGG" id="hms:HMU11340"/>
<gene>
    <name evidence="2" type="ordered locus">HMU11340</name>
</gene>
<evidence type="ECO:0000313" key="3">
    <source>
        <dbReference type="Proteomes" id="UP000001522"/>
    </source>
</evidence>
<evidence type="ECO:0000313" key="2">
    <source>
        <dbReference type="EMBL" id="CBG40389.1"/>
    </source>
</evidence>
<accession>D3UIR4</accession>
<dbReference type="HOGENOM" id="CLU_2537920_0_0_7"/>
<dbReference type="Proteomes" id="UP000001522">
    <property type="component" value="Chromosome"/>
</dbReference>
<evidence type="ECO:0000256" key="1">
    <source>
        <dbReference type="SAM" id="Coils"/>
    </source>
</evidence>
<dbReference type="STRING" id="679897.HMU11340"/>
<dbReference type="EMBL" id="FN555004">
    <property type="protein sequence ID" value="CBG40389.1"/>
    <property type="molecule type" value="Genomic_DNA"/>
</dbReference>
<sequence>MALVLIGFVIKASMNLNLELTALQKNKKDLKEISQAQKQMLTHQNLSTQSIMVMTKKNRSCQALLHKNIAPIAYMYLEIGECK</sequence>
<keyword evidence="3" id="KW-1185">Reference proteome</keyword>
<keyword evidence="1" id="KW-0175">Coiled coil</keyword>
<feature type="coiled-coil region" evidence="1">
    <location>
        <begin position="13"/>
        <end position="40"/>
    </location>
</feature>
<dbReference type="AlphaFoldDB" id="D3UIR4"/>
<reference evidence="2 3" key="1">
    <citation type="journal article" date="2010" name="BMC Genomics">
        <title>Comparative genomics and proteomics of Helicobacter mustelae, an ulcerogenic and carcinogenic gastric pathogen.</title>
        <authorList>
            <person name="O'Toole P.W."/>
            <person name="Snelling W.J."/>
            <person name="Canchaya C."/>
            <person name="Forde B.M."/>
            <person name="Hardie K.R."/>
            <person name="Josenhans C."/>
            <person name="Graham R.L.J."/>
            <person name="McMullan G."/>
            <person name="Parkhill J."/>
            <person name="Belda E."/>
            <person name="Bentley S.D."/>
        </authorList>
    </citation>
    <scope>NUCLEOTIDE SEQUENCE [LARGE SCALE GENOMIC DNA]</scope>
    <source>
        <strain evidence="3">ATCC 43772 / LMG 18044 / NCTC 12198 / 12198</strain>
    </source>
</reference>
<organism evidence="2 3">
    <name type="scientific">Helicobacter mustelae (strain ATCC 43772 / CCUG 25715 / CIP 103759 / LMG 18044 / NCTC 12198 / R85-136P)</name>
    <name type="common">Campylobacter mustelae</name>
    <dbReference type="NCBI Taxonomy" id="679897"/>
    <lineage>
        <taxon>Bacteria</taxon>
        <taxon>Pseudomonadati</taxon>
        <taxon>Campylobacterota</taxon>
        <taxon>Epsilonproteobacteria</taxon>
        <taxon>Campylobacterales</taxon>
        <taxon>Helicobacteraceae</taxon>
        <taxon>Helicobacter</taxon>
    </lineage>
</organism>
<protein>
    <submittedName>
        <fullName evidence="2">Uncharacterized protein</fullName>
    </submittedName>
</protein>
<proteinExistence type="predicted"/>
<name>D3UIR4_HELM1</name>